<organism evidence="1">
    <name type="scientific">Phenylobacterium glaciei</name>
    <dbReference type="NCBI Taxonomy" id="2803784"/>
    <lineage>
        <taxon>Bacteria</taxon>
        <taxon>Pseudomonadati</taxon>
        <taxon>Pseudomonadota</taxon>
        <taxon>Alphaproteobacteria</taxon>
        <taxon>Caulobacterales</taxon>
        <taxon>Caulobacteraceae</taxon>
        <taxon>Phenylobacterium</taxon>
    </lineage>
</organism>
<dbReference type="InterPro" id="IPR051394">
    <property type="entry name" value="Glutamate_Synthase"/>
</dbReference>
<dbReference type="GO" id="GO:0016491">
    <property type="term" value="F:oxidoreductase activity"/>
    <property type="evidence" value="ECO:0007669"/>
    <property type="project" value="InterPro"/>
</dbReference>
<accession>A0A974S9H0</accession>
<dbReference type="Gene3D" id="2.160.20.60">
    <property type="entry name" value="Glutamate synthase, alpha subunit, C-terminal domain"/>
    <property type="match status" value="1"/>
</dbReference>
<evidence type="ECO:0000313" key="1">
    <source>
        <dbReference type="EMBL" id="QQZ52160.1"/>
    </source>
</evidence>
<dbReference type="InterPro" id="IPR036485">
    <property type="entry name" value="Glu_synth_asu_C_sf"/>
</dbReference>
<name>A0A974S9H0_9CAUL</name>
<gene>
    <name evidence="1" type="ORF">JKL49_12500</name>
</gene>
<dbReference type="PANTHER" id="PTHR43100:SF1">
    <property type="entry name" value="GLUTAMATE SYNTHASE [NADPH] SMALL CHAIN"/>
    <property type="match status" value="1"/>
</dbReference>
<proteinExistence type="predicted"/>
<reference evidence="1" key="1">
    <citation type="submission" date="2021-01" db="EMBL/GenBank/DDBJ databases">
        <title>Genome sequence of Phenylobacterium sp. 20VBR1 isolated from a valley glaceir, Ny-Alesund, Svalbard.</title>
        <authorList>
            <person name="Thomas F.A."/>
            <person name="Krishnan K.P."/>
            <person name="Sinha R.K."/>
        </authorList>
    </citation>
    <scope>NUCLEOTIDE SEQUENCE</scope>
    <source>
        <strain evidence="1">20VBR1</strain>
    </source>
</reference>
<dbReference type="AlphaFoldDB" id="A0A974S9H0"/>
<dbReference type="EMBL" id="CP068570">
    <property type="protein sequence ID" value="QQZ52160.1"/>
    <property type="molecule type" value="Genomic_DNA"/>
</dbReference>
<dbReference type="SUPFAM" id="SSF69336">
    <property type="entry name" value="Alpha subunit of glutamate synthase, C-terminal domain"/>
    <property type="match status" value="1"/>
</dbReference>
<dbReference type="PANTHER" id="PTHR43100">
    <property type="entry name" value="GLUTAMATE SYNTHASE [NADPH] SMALL CHAIN"/>
    <property type="match status" value="1"/>
</dbReference>
<protein>
    <submittedName>
        <fullName evidence="1">Uncharacterized protein</fullName>
    </submittedName>
</protein>
<sequence>MSGGIAYVYDPKGRFTPLCNPAMVDIEKVSPASGGAEDAGRPSQRSISVENNGMGDMLAFDAERLKILVERHLLYTGSARAREILENWDTCLTSFVKVMPKDYRRALTDMAAERLAAAAVAAE</sequence>